<dbReference type="Pfam" id="PF07883">
    <property type="entry name" value="Cupin_2"/>
    <property type="match status" value="1"/>
</dbReference>
<evidence type="ECO:0000313" key="6">
    <source>
        <dbReference type="Proteomes" id="UP000075787"/>
    </source>
</evidence>
<evidence type="ECO:0000313" key="5">
    <source>
        <dbReference type="EMBL" id="KYO53629.1"/>
    </source>
</evidence>
<dbReference type="InterPro" id="IPR050807">
    <property type="entry name" value="TransReg_Diox_bact_type"/>
</dbReference>
<accession>A0A162L7R7</accession>
<dbReference type="AlphaFoldDB" id="A0A162L7R7"/>
<dbReference type="Gene3D" id="2.60.120.10">
    <property type="entry name" value="Jelly Rolls"/>
    <property type="match status" value="1"/>
</dbReference>
<dbReference type="GO" id="GO:0003677">
    <property type="term" value="F:DNA binding"/>
    <property type="evidence" value="ECO:0007669"/>
    <property type="project" value="UniProtKB-KW"/>
</dbReference>
<dbReference type="InterPro" id="IPR013096">
    <property type="entry name" value="Cupin_2"/>
</dbReference>
<keyword evidence="3" id="KW-0804">Transcription</keyword>
<feature type="domain" description="HTH cro/C1-type" evidence="4">
    <location>
        <begin position="23"/>
        <end position="77"/>
    </location>
</feature>
<sequence>MGNIMHSQDGGRPPILEHVAGNLRRLRQEAGLSQEALAVRAGISRRMLVNIERGDANVSLATLDRLAAALAVLFVDLVRSPDPAADRGRIAALAWAGAAPESRGTLLTGVAAAQAAELWLWSLGPGDRYASGPDPTGWQDMVYVLEGRLTVEVDGTTRLVEAGDFHAFPTDRPFAYVNQGPDLLRFLRNVVY</sequence>
<dbReference type="PANTHER" id="PTHR46797:SF23">
    <property type="entry name" value="HTH-TYPE TRANSCRIPTIONAL REGULATOR SUTR"/>
    <property type="match status" value="1"/>
</dbReference>
<dbReference type="SUPFAM" id="SSF51182">
    <property type="entry name" value="RmlC-like cupins"/>
    <property type="match status" value="1"/>
</dbReference>
<dbReference type="GO" id="GO:0005829">
    <property type="term" value="C:cytosol"/>
    <property type="evidence" value="ECO:0007669"/>
    <property type="project" value="TreeGrafter"/>
</dbReference>
<dbReference type="InterPro" id="IPR014710">
    <property type="entry name" value="RmlC-like_jellyroll"/>
</dbReference>
<dbReference type="PANTHER" id="PTHR46797">
    <property type="entry name" value="HTH-TYPE TRANSCRIPTIONAL REGULATOR"/>
    <property type="match status" value="1"/>
</dbReference>
<gene>
    <name evidence="5" type="ORF">AUP44_26675</name>
</gene>
<dbReference type="InterPro" id="IPR001387">
    <property type="entry name" value="Cro/C1-type_HTH"/>
</dbReference>
<keyword evidence="1" id="KW-0805">Transcription regulation</keyword>
<proteinExistence type="predicted"/>
<comment type="caution">
    <text evidence="5">The sequence shown here is derived from an EMBL/GenBank/DDBJ whole genome shotgun (WGS) entry which is preliminary data.</text>
</comment>
<dbReference type="Gene3D" id="1.10.260.40">
    <property type="entry name" value="lambda repressor-like DNA-binding domains"/>
    <property type="match status" value="1"/>
</dbReference>
<dbReference type="InterPro" id="IPR010982">
    <property type="entry name" value="Lambda_DNA-bd_dom_sf"/>
</dbReference>
<evidence type="ECO:0000256" key="1">
    <source>
        <dbReference type="ARBA" id="ARBA00023015"/>
    </source>
</evidence>
<dbReference type="CDD" id="cd00093">
    <property type="entry name" value="HTH_XRE"/>
    <property type="match status" value="1"/>
</dbReference>
<dbReference type="Pfam" id="PF01381">
    <property type="entry name" value="HTH_3"/>
    <property type="match status" value="1"/>
</dbReference>
<dbReference type="Proteomes" id="UP000075787">
    <property type="component" value="Unassembled WGS sequence"/>
</dbReference>
<evidence type="ECO:0000256" key="2">
    <source>
        <dbReference type="ARBA" id="ARBA00023125"/>
    </source>
</evidence>
<evidence type="ECO:0000256" key="3">
    <source>
        <dbReference type="ARBA" id="ARBA00023163"/>
    </source>
</evidence>
<organism evidence="5 6">
    <name type="scientific">Tistrella mobilis</name>
    <dbReference type="NCBI Taxonomy" id="171437"/>
    <lineage>
        <taxon>Bacteria</taxon>
        <taxon>Pseudomonadati</taxon>
        <taxon>Pseudomonadota</taxon>
        <taxon>Alphaproteobacteria</taxon>
        <taxon>Geminicoccales</taxon>
        <taxon>Geminicoccaceae</taxon>
        <taxon>Tistrella</taxon>
    </lineage>
</organism>
<dbReference type="PROSITE" id="PS50943">
    <property type="entry name" value="HTH_CROC1"/>
    <property type="match status" value="1"/>
</dbReference>
<keyword evidence="2" id="KW-0238">DNA-binding</keyword>
<dbReference type="GO" id="GO:0003700">
    <property type="term" value="F:DNA-binding transcription factor activity"/>
    <property type="evidence" value="ECO:0007669"/>
    <property type="project" value="TreeGrafter"/>
</dbReference>
<dbReference type="SMART" id="SM00530">
    <property type="entry name" value="HTH_XRE"/>
    <property type="match status" value="1"/>
</dbReference>
<dbReference type="SUPFAM" id="SSF47413">
    <property type="entry name" value="lambda repressor-like DNA-binding domains"/>
    <property type="match status" value="1"/>
</dbReference>
<reference evidence="5 6" key="1">
    <citation type="submission" date="2015-12" db="EMBL/GenBank/DDBJ databases">
        <title>Genome sequence of Tistrella mobilis MCCC 1A02139.</title>
        <authorList>
            <person name="Lu L."/>
            <person name="Lai Q."/>
            <person name="Shao Z."/>
            <person name="Qian P."/>
        </authorList>
    </citation>
    <scope>NUCLEOTIDE SEQUENCE [LARGE SCALE GENOMIC DNA]</scope>
    <source>
        <strain evidence="5 6">MCCC 1A02139</strain>
    </source>
</reference>
<dbReference type="CDD" id="cd02209">
    <property type="entry name" value="cupin_XRE_C"/>
    <property type="match status" value="1"/>
</dbReference>
<dbReference type="InterPro" id="IPR011051">
    <property type="entry name" value="RmlC_Cupin_sf"/>
</dbReference>
<name>A0A162L7R7_9PROT</name>
<dbReference type="EMBL" id="LPZR01000111">
    <property type="protein sequence ID" value="KYO53629.1"/>
    <property type="molecule type" value="Genomic_DNA"/>
</dbReference>
<evidence type="ECO:0000259" key="4">
    <source>
        <dbReference type="PROSITE" id="PS50943"/>
    </source>
</evidence>
<protein>
    <submittedName>
        <fullName evidence="5">Cro/Cl family transcriptional regulator</fullName>
    </submittedName>
</protein>